<dbReference type="Proteomes" id="UP000664167">
    <property type="component" value="Unassembled WGS sequence"/>
</dbReference>
<comment type="caution">
    <text evidence="1">The sequence shown here is derived from an EMBL/GenBank/DDBJ whole genome shotgun (WGS) entry which is preliminary data.</text>
</comment>
<dbReference type="InterPro" id="IPR036527">
    <property type="entry name" value="SCP2_sterol-bd_dom_sf"/>
</dbReference>
<gene>
    <name evidence="1" type="ORF">J0695_42355</name>
</gene>
<organism evidence="1 2">
    <name type="scientific">Streptomyces beijiangensis</name>
    <dbReference type="NCBI Taxonomy" id="163361"/>
    <lineage>
        <taxon>Bacteria</taxon>
        <taxon>Bacillati</taxon>
        <taxon>Actinomycetota</taxon>
        <taxon>Actinomycetes</taxon>
        <taxon>Kitasatosporales</taxon>
        <taxon>Streptomycetaceae</taxon>
        <taxon>Streptomyces</taxon>
    </lineage>
</organism>
<dbReference type="EMBL" id="JAFLRJ010001484">
    <property type="protein sequence ID" value="MBO0518303.1"/>
    <property type="molecule type" value="Genomic_DNA"/>
</dbReference>
<dbReference type="AlphaFoldDB" id="A0A939FI19"/>
<feature type="non-terminal residue" evidence="1">
    <location>
        <position position="99"/>
    </location>
</feature>
<feature type="non-terminal residue" evidence="1">
    <location>
        <position position="1"/>
    </location>
</feature>
<reference evidence="1" key="1">
    <citation type="submission" date="2021-03" db="EMBL/GenBank/DDBJ databases">
        <title>Streptomyces poriferae sp. nov., a novel marine sponge-derived Actinobacteria species with anti-MRSA activity.</title>
        <authorList>
            <person name="Sandoval-Powers M."/>
            <person name="Kralova S."/>
            <person name="Nguyen G.-S."/>
            <person name="Fawwal D."/>
            <person name="Degnes K."/>
            <person name="Klinkenberg G."/>
            <person name="Sletta H."/>
            <person name="Wentzel A."/>
            <person name="Liles M.R."/>
        </authorList>
    </citation>
    <scope>NUCLEOTIDE SEQUENCE</scope>
    <source>
        <strain evidence="1">DSM 41794</strain>
    </source>
</reference>
<keyword evidence="2" id="KW-1185">Reference proteome</keyword>
<protein>
    <submittedName>
        <fullName evidence="1">Transcriptional regulator</fullName>
    </submittedName>
</protein>
<dbReference type="SUPFAM" id="SSF55718">
    <property type="entry name" value="SCP-like"/>
    <property type="match status" value="1"/>
</dbReference>
<proteinExistence type="predicted"/>
<sequence>APAPRPSAAARPARENWFAVPLARRLEGLVEGLVEVHLDEGVFHVRIGGGEPLYGDGPAPGAPDAVLTMSPGDCLAVAGGELPAEKFLLTSRAHEHADS</sequence>
<evidence type="ECO:0000313" key="1">
    <source>
        <dbReference type="EMBL" id="MBO0518303.1"/>
    </source>
</evidence>
<name>A0A939FI19_9ACTN</name>
<evidence type="ECO:0000313" key="2">
    <source>
        <dbReference type="Proteomes" id="UP000664167"/>
    </source>
</evidence>
<accession>A0A939FI19</accession>